<dbReference type="AlphaFoldDB" id="A0A2T7ULN6"/>
<feature type="transmembrane region" description="Helical" evidence="1">
    <location>
        <begin position="355"/>
        <end position="377"/>
    </location>
</feature>
<feature type="transmembrane region" description="Helical" evidence="1">
    <location>
        <begin position="258"/>
        <end position="278"/>
    </location>
</feature>
<feature type="transmembrane region" description="Helical" evidence="1">
    <location>
        <begin position="197"/>
        <end position="214"/>
    </location>
</feature>
<dbReference type="EMBL" id="QDDR01000013">
    <property type="protein sequence ID" value="PVE45612.1"/>
    <property type="molecule type" value="Genomic_DNA"/>
</dbReference>
<feature type="domain" description="DUF112" evidence="2">
    <location>
        <begin position="19"/>
        <end position="439"/>
    </location>
</feature>
<keyword evidence="1" id="KW-0812">Transmembrane</keyword>
<protein>
    <recommendedName>
        <fullName evidence="2">DUF112 domain-containing protein</fullName>
    </recommendedName>
</protein>
<feature type="transmembrane region" description="Helical" evidence="1">
    <location>
        <begin position="411"/>
        <end position="427"/>
    </location>
</feature>
<feature type="transmembrane region" description="Helical" evidence="1">
    <location>
        <begin position="145"/>
        <end position="162"/>
    </location>
</feature>
<dbReference type="PANTHER" id="PTHR35342:SF5">
    <property type="entry name" value="TRICARBOXYLIC TRANSPORT PROTEIN"/>
    <property type="match status" value="1"/>
</dbReference>
<accession>A0A2T7ULN6</accession>
<feature type="transmembrane region" description="Helical" evidence="1">
    <location>
        <begin position="436"/>
        <end position="456"/>
    </location>
</feature>
<sequence length="652" mass="67879">MIDAFLSGLGLVFTWPTPLYLGLGVLFGLWLGAVPGLGGITGVVIILPFTFGMDTVPALALILGVFAVTATSDTIASVMLGIPGTAASQATVMDGYPMAQKGQAARAFGAAFTASAIGGVLGGLAMAASLPLIRPLILSFGTPEFFLLGALGLTMVATVSGGAVSKGLAAAAAGLLLSQVGFPVASEEPRYWFEIMYLIDGFPLIPVVLGLFALPEMLDLAVRNASISRVDRDETESLTAGIRDALRNWWLVIRCSWIGIYIGMLPGLGGMIADWVAYGHVAQSKRAPGEPEYGTGNVRGVIAPEAANNAVLGGALIPTVGLGIPGSASMAILLGAFTILGLAPGRAMLSTQLDITFSLVWMLIVANIFGAGLLMIVSRQMARLSFVSGHLIVPGVILFVFMGAWLDTPSIASWLTVLGFGALGYLMKRGGWPRPALVLGFVLGPVMESSLVLSWQSFSPADLLARPLSIALAVLLVVALVFAIRSTLKARDVSSLRAASRALGGHPASIFLGLALSATFLAAIAPALGWPPSARRFPLVIAPLGALFAAVALVTDLRAWPKRPASEGRGPDPETLKSAGFLLAIGAMIATAWAFGQPVALVGFVALYLGLATRHRIGWTLLYAAGAALALYVIYHRVLHVRWLEPALALWG</sequence>
<evidence type="ECO:0000313" key="4">
    <source>
        <dbReference type="Proteomes" id="UP000244810"/>
    </source>
</evidence>
<keyword evidence="1" id="KW-0472">Membrane</keyword>
<dbReference type="InterPro" id="IPR002823">
    <property type="entry name" value="DUF112_TM"/>
</dbReference>
<feature type="transmembrane region" description="Helical" evidence="1">
    <location>
        <begin position="59"/>
        <end position="87"/>
    </location>
</feature>
<feature type="transmembrane region" description="Helical" evidence="1">
    <location>
        <begin position="20"/>
        <end position="47"/>
    </location>
</feature>
<comment type="caution">
    <text evidence="3">The sequence shown here is derived from an EMBL/GenBank/DDBJ whole genome shotgun (WGS) entry which is preliminary data.</text>
</comment>
<gene>
    <name evidence="3" type="ORF">DDE23_20320</name>
</gene>
<feature type="transmembrane region" description="Helical" evidence="1">
    <location>
        <begin position="617"/>
        <end position="635"/>
    </location>
</feature>
<proteinExistence type="predicted"/>
<evidence type="ECO:0000256" key="1">
    <source>
        <dbReference type="SAM" id="Phobius"/>
    </source>
</evidence>
<feature type="transmembrane region" description="Helical" evidence="1">
    <location>
        <begin position="322"/>
        <end position="343"/>
    </location>
</feature>
<organism evidence="3 4">
    <name type="scientific">Pararhodobacter aggregans</name>
    <dbReference type="NCBI Taxonomy" id="404875"/>
    <lineage>
        <taxon>Bacteria</taxon>
        <taxon>Pseudomonadati</taxon>
        <taxon>Pseudomonadota</taxon>
        <taxon>Alphaproteobacteria</taxon>
        <taxon>Rhodobacterales</taxon>
        <taxon>Paracoccaceae</taxon>
        <taxon>Pararhodobacter</taxon>
    </lineage>
</organism>
<evidence type="ECO:0000259" key="2">
    <source>
        <dbReference type="Pfam" id="PF01970"/>
    </source>
</evidence>
<feature type="transmembrane region" description="Helical" evidence="1">
    <location>
        <begin position="509"/>
        <end position="528"/>
    </location>
</feature>
<feature type="transmembrane region" description="Helical" evidence="1">
    <location>
        <begin position="107"/>
        <end position="133"/>
    </location>
</feature>
<dbReference type="PANTHER" id="PTHR35342">
    <property type="entry name" value="TRICARBOXYLIC TRANSPORT PROTEIN"/>
    <property type="match status" value="1"/>
</dbReference>
<evidence type="ECO:0000313" key="3">
    <source>
        <dbReference type="EMBL" id="PVE45612.1"/>
    </source>
</evidence>
<dbReference type="RefSeq" id="WP_107754924.1">
    <property type="nucleotide sequence ID" value="NZ_QBKF01000018.1"/>
</dbReference>
<feature type="transmembrane region" description="Helical" evidence="1">
    <location>
        <begin position="581"/>
        <end position="611"/>
    </location>
</feature>
<feature type="transmembrane region" description="Helical" evidence="1">
    <location>
        <begin position="540"/>
        <end position="560"/>
    </location>
</feature>
<feature type="transmembrane region" description="Helical" evidence="1">
    <location>
        <begin position="384"/>
        <end position="405"/>
    </location>
</feature>
<dbReference type="Proteomes" id="UP000244810">
    <property type="component" value="Unassembled WGS sequence"/>
</dbReference>
<reference evidence="3 4" key="1">
    <citation type="journal article" date="2011" name="Syst. Appl. Microbiol.">
        <title>Defluviimonas denitrificans gen. nov., sp. nov., and Pararhodobacter aggregans gen. nov., sp. nov., non-phototrophic Rhodobacteraceae from the biofilter of a marine aquaculture.</title>
        <authorList>
            <person name="Foesel B.U."/>
            <person name="Drake H.L."/>
            <person name="Schramm A."/>
        </authorList>
    </citation>
    <scope>NUCLEOTIDE SEQUENCE [LARGE SCALE GENOMIC DNA]</scope>
    <source>
        <strain evidence="3 4">D1-19</strain>
    </source>
</reference>
<keyword evidence="4" id="KW-1185">Reference proteome</keyword>
<dbReference type="OrthoDB" id="9791872at2"/>
<dbReference type="Pfam" id="PF01970">
    <property type="entry name" value="TctA"/>
    <property type="match status" value="1"/>
</dbReference>
<name>A0A2T7ULN6_9RHOB</name>
<feature type="transmembrane region" description="Helical" evidence="1">
    <location>
        <begin position="468"/>
        <end position="488"/>
    </location>
</feature>
<keyword evidence="1" id="KW-1133">Transmembrane helix</keyword>
<feature type="transmembrane region" description="Helical" evidence="1">
    <location>
        <begin position="168"/>
        <end position="185"/>
    </location>
</feature>